<dbReference type="AlphaFoldDB" id="A0A1F7GUP3"/>
<accession>A0A1F7GUP3</accession>
<comment type="caution">
    <text evidence="1">The sequence shown here is derived from an EMBL/GenBank/DDBJ whole genome shotgun (WGS) entry which is preliminary data.</text>
</comment>
<proteinExistence type="predicted"/>
<evidence type="ECO:0000313" key="1">
    <source>
        <dbReference type="EMBL" id="OGK22551.1"/>
    </source>
</evidence>
<gene>
    <name evidence="1" type="ORF">A3C24_05305</name>
</gene>
<evidence type="ECO:0000313" key="2">
    <source>
        <dbReference type="Proteomes" id="UP000177159"/>
    </source>
</evidence>
<organism evidence="1 2">
    <name type="scientific">Candidatus Roizmanbacteria bacterium RIFCSPHIGHO2_02_FULL_37_24</name>
    <dbReference type="NCBI Taxonomy" id="1802037"/>
    <lineage>
        <taxon>Bacteria</taxon>
        <taxon>Candidatus Roizmaniibacteriota</taxon>
    </lineage>
</organism>
<dbReference type="Proteomes" id="UP000177159">
    <property type="component" value="Unassembled WGS sequence"/>
</dbReference>
<reference evidence="1 2" key="1">
    <citation type="journal article" date="2016" name="Nat. Commun.">
        <title>Thousands of microbial genomes shed light on interconnected biogeochemical processes in an aquifer system.</title>
        <authorList>
            <person name="Anantharaman K."/>
            <person name="Brown C.T."/>
            <person name="Hug L.A."/>
            <person name="Sharon I."/>
            <person name="Castelle C.J."/>
            <person name="Probst A.J."/>
            <person name="Thomas B.C."/>
            <person name="Singh A."/>
            <person name="Wilkins M.J."/>
            <person name="Karaoz U."/>
            <person name="Brodie E.L."/>
            <person name="Williams K.H."/>
            <person name="Hubbard S.S."/>
            <person name="Banfield J.F."/>
        </authorList>
    </citation>
    <scope>NUCLEOTIDE SEQUENCE [LARGE SCALE GENOMIC DNA]</scope>
</reference>
<protein>
    <submittedName>
        <fullName evidence="1">Uncharacterized protein</fullName>
    </submittedName>
</protein>
<name>A0A1F7GUP3_9BACT</name>
<sequence>MYMNNEYRIIYVIRVVMYWNFETRAAILAGGVHAGRARHTAVRRPCFMVSVTAGRCQTWLQGWCARGTGPWVPAGRLGPGSLLAPSESAARLVAVGSRACWWDP</sequence>
<dbReference type="EMBL" id="MFZM01000041">
    <property type="protein sequence ID" value="OGK22551.1"/>
    <property type="molecule type" value="Genomic_DNA"/>
</dbReference>